<comment type="caution">
    <text evidence="2">The sequence shown here is derived from an EMBL/GenBank/DDBJ whole genome shotgun (WGS) entry which is preliminary data.</text>
</comment>
<keyword evidence="3" id="KW-1185">Reference proteome</keyword>
<accession>A0AAN6MYA3</accession>
<protein>
    <submittedName>
        <fullName evidence="2">Uncharacterized protein</fullName>
    </submittedName>
</protein>
<dbReference type="EMBL" id="MU853909">
    <property type="protein sequence ID" value="KAK3935746.1"/>
    <property type="molecule type" value="Genomic_DNA"/>
</dbReference>
<dbReference type="SUPFAM" id="SSF55486">
    <property type="entry name" value="Metalloproteases ('zincins'), catalytic domain"/>
    <property type="match status" value="1"/>
</dbReference>
<sequence>MSSPTRDRSRGHVPEPTARGQHIPTPLLTLAAALSVRAVDDNLPTIQPGLDWDRMETDLRNSLSLHSSTWDYWGAGWIPQACRDFATGHGLSPYDFTVFNVHYDDCSEPWIMCRHKDSHASEIDMIGIFGRMPVHMRSYVRQFMATPGLNDGIAGLWMYPGDIMVEDRPLVRLLAHEMSHGLDYMALTQYGQPFSGTDIWRNNYAQDSAVPSDYSRTNFVEDFAEVGIIGVYDKVVPGGIGTIEPSWNRIFHQYATYQGYLGDNVLPGGSCRARVGNSQVVPMGNSAKTVRRDDLLGPKPDVSFKNSTITVINPDPKFKGLTHVNPGHHAH</sequence>
<gene>
    <name evidence="2" type="ORF">QBC46DRAFT_358000</name>
</gene>
<organism evidence="2 3">
    <name type="scientific">Diplogelasinospora grovesii</name>
    <dbReference type="NCBI Taxonomy" id="303347"/>
    <lineage>
        <taxon>Eukaryota</taxon>
        <taxon>Fungi</taxon>
        <taxon>Dikarya</taxon>
        <taxon>Ascomycota</taxon>
        <taxon>Pezizomycotina</taxon>
        <taxon>Sordariomycetes</taxon>
        <taxon>Sordariomycetidae</taxon>
        <taxon>Sordariales</taxon>
        <taxon>Diplogelasinosporaceae</taxon>
        <taxon>Diplogelasinospora</taxon>
    </lineage>
</organism>
<feature type="compositionally biased region" description="Basic and acidic residues" evidence="1">
    <location>
        <begin position="1"/>
        <end position="13"/>
    </location>
</feature>
<dbReference type="Proteomes" id="UP001303473">
    <property type="component" value="Unassembled WGS sequence"/>
</dbReference>
<evidence type="ECO:0000313" key="2">
    <source>
        <dbReference type="EMBL" id="KAK3935746.1"/>
    </source>
</evidence>
<name>A0AAN6MYA3_9PEZI</name>
<evidence type="ECO:0000313" key="3">
    <source>
        <dbReference type="Proteomes" id="UP001303473"/>
    </source>
</evidence>
<feature type="region of interest" description="Disordered" evidence="1">
    <location>
        <begin position="1"/>
        <end position="22"/>
    </location>
</feature>
<proteinExistence type="predicted"/>
<dbReference type="AlphaFoldDB" id="A0AAN6MYA3"/>
<evidence type="ECO:0000256" key="1">
    <source>
        <dbReference type="SAM" id="MobiDB-lite"/>
    </source>
</evidence>
<reference evidence="3" key="1">
    <citation type="journal article" date="2023" name="Mol. Phylogenet. Evol.">
        <title>Genome-scale phylogeny and comparative genomics of the fungal order Sordariales.</title>
        <authorList>
            <person name="Hensen N."/>
            <person name="Bonometti L."/>
            <person name="Westerberg I."/>
            <person name="Brannstrom I.O."/>
            <person name="Guillou S."/>
            <person name="Cros-Aarteil S."/>
            <person name="Calhoun S."/>
            <person name="Haridas S."/>
            <person name="Kuo A."/>
            <person name="Mondo S."/>
            <person name="Pangilinan J."/>
            <person name="Riley R."/>
            <person name="LaButti K."/>
            <person name="Andreopoulos B."/>
            <person name="Lipzen A."/>
            <person name="Chen C."/>
            <person name="Yan M."/>
            <person name="Daum C."/>
            <person name="Ng V."/>
            <person name="Clum A."/>
            <person name="Steindorff A."/>
            <person name="Ohm R.A."/>
            <person name="Martin F."/>
            <person name="Silar P."/>
            <person name="Natvig D.O."/>
            <person name="Lalanne C."/>
            <person name="Gautier V."/>
            <person name="Ament-Velasquez S.L."/>
            <person name="Kruys A."/>
            <person name="Hutchinson M.I."/>
            <person name="Powell A.J."/>
            <person name="Barry K."/>
            <person name="Miller A.N."/>
            <person name="Grigoriev I.V."/>
            <person name="Debuchy R."/>
            <person name="Gladieux P."/>
            <person name="Hiltunen Thoren M."/>
            <person name="Johannesson H."/>
        </authorList>
    </citation>
    <scope>NUCLEOTIDE SEQUENCE [LARGE SCALE GENOMIC DNA]</scope>
    <source>
        <strain evidence="3">CBS 340.73</strain>
    </source>
</reference>